<gene>
    <name evidence="12" type="ORF">NDN08_008203</name>
</gene>
<evidence type="ECO:0000256" key="4">
    <source>
        <dbReference type="ARBA" id="ARBA00022490"/>
    </source>
</evidence>
<evidence type="ECO:0000256" key="3">
    <source>
        <dbReference type="ARBA" id="ARBA00010998"/>
    </source>
</evidence>
<dbReference type="InterPro" id="IPR019168">
    <property type="entry name" value="NEP1-R1"/>
</dbReference>
<evidence type="ECO:0000256" key="7">
    <source>
        <dbReference type="ARBA" id="ARBA00023098"/>
    </source>
</evidence>
<name>A0AAV8V3K8_9RHOD</name>
<evidence type="ECO:0000256" key="10">
    <source>
        <dbReference type="ARBA" id="ARBA00030458"/>
    </source>
</evidence>
<evidence type="ECO:0000256" key="9">
    <source>
        <dbReference type="ARBA" id="ARBA00023242"/>
    </source>
</evidence>
<dbReference type="PANTHER" id="PTHR20996:SF1">
    <property type="entry name" value="NUCLEAR ENVELOPE PHOSPHATASE-REGULATORY SUBUNIT 1"/>
    <property type="match status" value="1"/>
</dbReference>
<evidence type="ECO:0000256" key="1">
    <source>
        <dbReference type="ARBA" id="ARBA00004232"/>
    </source>
</evidence>
<comment type="caution">
    <text evidence="12">The sequence shown here is derived from an EMBL/GenBank/DDBJ whole genome shotgun (WGS) entry which is preliminary data.</text>
</comment>
<keyword evidence="9" id="KW-0539">Nucleus</keyword>
<dbReference type="PANTHER" id="PTHR20996">
    <property type="entry name" value="NUCLEAR ENVELOPE PHOSPHATASE-REGULATORY SUBUNIT 1"/>
    <property type="match status" value="1"/>
</dbReference>
<evidence type="ECO:0000256" key="8">
    <source>
        <dbReference type="ARBA" id="ARBA00023136"/>
    </source>
</evidence>
<keyword evidence="8 11" id="KW-0472">Membrane</keyword>
<keyword evidence="7" id="KW-0443">Lipid metabolism</keyword>
<dbReference type="Proteomes" id="UP001157974">
    <property type="component" value="Unassembled WGS sequence"/>
</dbReference>
<reference evidence="12 13" key="1">
    <citation type="journal article" date="2023" name="Nat. Commun.">
        <title>Origin of minicircular mitochondrial genomes in red algae.</title>
        <authorList>
            <person name="Lee Y."/>
            <person name="Cho C.H."/>
            <person name="Lee Y.M."/>
            <person name="Park S.I."/>
            <person name="Yang J.H."/>
            <person name="West J.A."/>
            <person name="Bhattacharya D."/>
            <person name="Yoon H.S."/>
        </authorList>
    </citation>
    <scope>NUCLEOTIDE SEQUENCE [LARGE SCALE GENOMIC DNA]</scope>
    <source>
        <strain evidence="12 13">CCMP1338</strain>
        <tissue evidence="12">Whole cell</tissue>
    </source>
</reference>
<accession>A0AAV8V3K8</accession>
<dbReference type="GO" id="GO:0005737">
    <property type="term" value="C:cytoplasm"/>
    <property type="evidence" value="ECO:0007669"/>
    <property type="project" value="UniProtKB-SubCell"/>
</dbReference>
<protein>
    <recommendedName>
        <fullName evidence="10">Transmembrane protein 188</fullName>
    </recommendedName>
</protein>
<keyword evidence="13" id="KW-1185">Reference proteome</keyword>
<feature type="transmembrane region" description="Helical" evidence="11">
    <location>
        <begin position="33"/>
        <end position="53"/>
    </location>
</feature>
<keyword evidence="6 11" id="KW-1133">Transmembrane helix</keyword>
<keyword evidence="4" id="KW-0963">Cytoplasm</keyword>
<dbReference type="Pfam" id="PF09771">
    <property type="entry name" value="Tmemb_18A"/>
    <property type="match status" value="1"/>
</dbReference>
<evidence type="ECO:0000256" key="5">
    <source>
        <dbReference type="ARBA" id="ARBA00022692"/>
    </source>
</evidence>
<organism evidence="12 13">
    <name type="scientific">Rhodosorus marinus</name>
    <dbReference type="NCBI Taxonomy" id="101924"/>
    <lineage>
        <taxon>Eukaryota</taxon>
        <taxon>Rhodophyta</taxon>
        <taxon>Stylonematophyceae</taxon>
        <taxon>Stylonematales</taxon>
        <taxon>Stylonemataceae</taxon>
        <taxon>Rhodosorus</taxon>
    </lineage>
</organism>
<dbReference type="AlphaFoldDB" id="A0AAV8V3K8"/>
<comment type="similarity">
    <text evidence="3">Belongs to the CNEP1R1 family.</text>
</comment>
<evidence type="ECO:0000313" key="13">
    <source>
        <dbReference type="Proteomes" id="UP001157974"/>
    </source>
</evidence>
<evidence type="ECO:0000256" key="6">
    <source>
        <dbReference type="ARBA" id="ARBA00022989"/>
    </source>
</evidence>
<evidence type="ECO:0000256" key="2">
    <source>
        <dbReference type="ARBA" id="ARBA00004496"/>
    </source>
</evidence>
<dbReference type="GO" id="GO:0071595">
    <property type="term" value="C:Nem1-Spo7 phosphatase complex"/>
    <property type="evidence" value="ECO:0007669"/>
    <property type="project" value="InterPro"/>
</dbReference>
<dbReference type="GO" id="GO:0031965">
    <property type="term" value="C:nuclear membrane"/>
    <property type="evidence" value="ECO:0007669"/>
    <property type="project" value="UniProtKB-SubCell"/>
</dbReference>
<evidence type="ECO:0000313" key="12">
    <source>
        <dbReference type="EMBL" id="KAJ8908108.1"/>
    </source>
</evidence>
<dbReference type="GO" id="GO:0006629">
    <property type="term" value="P:lipid metabolic process"/>
    <property type="evidence" value="ECO:0007669"/>
    <property type="project" value="UniProtKB-KW"/>
</dbReference>
<proteinExistence type="inferred from homology"/>
<feature type="transmembrane region" description="Helical" evidence="11">
    <location>
        <begin position="65"/>
        <end position="88"/>
    </location>
</feature>
<keyword evidence="5 11" id="KW-0812">Transmembrane</keyword>
<evidence type="ECO:0000256" key="11">
    <source>
        <dbReference type="SAM" id="Phobius"/>
    </source>
</evidence>
<dbReference type="EMBL" id="JAMWBK010000002">
    <property type="protein sequence ID" value="KAJ8908108.1"/>
    <property type="molecule type" value="Genomic_DNA"/>
</dbReference>
<sequence length="132" mass="14968">MNVGIDAQLGDLRHFERNVRTNVHELRRTRGKFVALFTVLLVLSVCSFVELATGMKSSQNPAIWISAWFSLGILPLSLFFSFGLQVNLTAPETYVRRMNTALAPFYIAYDGQAEKLFRVDQRPQEIVDSSLE</sequence>
<comment type="subcellular location">
    <subcellularLocation>
        <location evidence="2">Cytoplasm</location>
    </subcellularLocation>
    <subcellularLocation>
        <location evidence="1">Nucleus membrane</location>
        <topology evidence="1">Multi-pass membrane protein</topology>
    </subcellularLocation>
</comment>